<dbReference type="InterPro" id="IPR024775">
    <property type="entry name" value="DinB-like"/>
</dbReference>
<evidence type="ECO:0000313" key="3">
    <source>
        <dbReference type="Proteomes" id="UP000838821"/>
    </source>
</evidence>
<reference evidence="2" key="1">
    <citation type="submission" date="2022-01" db="EMBL/GenBank/DDBJ databases">
        <authorList>
            <person name="Criscuolo A."/>
        </authorList>
    </citation>
    <scope>NUCLEOTIDE SEQUENCE</scope>
    <source>
        <strain evidence="2">CIP111891</strain>
    </source>
</reference>
<keyword evidence="3" id="KW-1185">Reference proteome</keyword>
<dbReference type="RefSeq" id="WP_236284083.1">
    <property type="nucleotide sequence ID" value="NZ_CAKMMW010000001.1"/>
</dbReference>
<protein>
    <recommendedName>
        <fullName evidence="1">DinB-like domain-containing protein</fullName>
    </recommendedName>
</protein>
<dbReference type="InterPro" id="IPR034660">
    <property type="entry name" value="DinB/YfiT-like"/>
</dbReference>
<proteinExistence type="predicted"/>
<comment type="caution">
    <text evidence="2">The sequence shown here is derived from an EMBL/GenBank/DDBJ whole genome shotgun (WGS) entry which is preliminary data.</text>
</comment>
<name>A0ABM9BRL3_9BACL</name>
<dbReference type="Gene3D" id="1.20.120.450">
    <property type="entry name" value="dinb family like domain"/>
    <property type="match status" value="1"/>
</dbReference>
<dbReference type="SUPFAM" id="SSF109854">
    <property type="entry name" value="DinB/YfiT-like putative metalloenzymes"/>
    <property type="match status" value="1"/>
</dbReference>
<evidence type="ECO:0000259" key="1">
    <source>
        <dbReference type="Pfam" id="PF12867"/>
    </source>
</evidence>
<gene>
    <name evidence="2" type="ORF">PAECIP111891_00236</name>
</gene>
<dbReference type="Proteomes" id="UP000838821">
    <property type="component" value="Unassembled WGS sequence"/>
</dbReference>
<organism evidence="2 3">
    <name type="scientific">Paenibacillus allorhizoplanae</name>
    <dbReference type="NCBI Taxonomy" id="2905648"/>
    <lineage>
        <taxon>Bacteria</taxon>
        <taxon>Bacillati</taxon>
        <taxon>Bacillota</taxon>
        <taxon>Bacilli</taxon>
        <taxon>Bacillales</taxon>
        <taxon>Paenibacillaceae</taxon>
        <taxon>Paenibacillus</taxon>
    </lineage>
</organism>
<dbReference type="Pfam" id="PF12867">
    <property type="entry name" value="DinB_2"/>
    <property type="match status" value="1"/>
</dbReference>
<accession>A0ABM9BRL3</accession>
<sequence length="156" mass="18462">MNAIEAIVQNLSEVRRRSMIIWESIPHEVLDWRPDSEAMSIKEMIRHVLDSEHYYHLALLNEGSLTAYESPYESRTFTTIKEEINFSETYRNEFIHTVKSYTQEDLTRINIDRKDVGYIRSLGDMLMRIAYHEAVHSGQLLDYLRIAGIKRPKVWD</sequence>
<dbReference type="EMBL" id="CAKMMW010000001">
    <property type="protein sequence ID" value="CAH1192208.1"/>
    <property type="molecule type" value="Genomic_DNA"/>
</dbReference>
<evidence type="ECO:0000313" key="2">
    <source>
        <dbReference type="EMBL" id="CAH1192208.1"/>
    </source>
</evidence>
<feature type="domain" description="DinB-like" evidence="1">
    <location>
        <begin position="11"/>
        <end position="140"/>
    </location>
</feature>